<dbReference type="AlphaFoldDB" id="A0A1V3Y110"/>
<organism evidence="1 2">
    <name type="scientific">Mycobacterium kansasii</name>
    <dbReference type="NCBI Taxonomy" id="1768"/>
    <lineage>
        <taxon>Bacteria</taxon>
        <taxon>Bacillati</taxon>
        <taxon>Actinomycetota</taxon>
        <taxon>Actinomycetes</taxon>
        <taxon>Mycobacteriales</taxon>
        <taxon>Mycobacteriaceae</taxon>
        <taxon>Mycobacterium</taxon>
    </lineage>
</organism>
<gene>
    <name evidence="1" type="ORF">BZL29_0265</name>
</gene>
<name>A0A1V3Y110_MYCKA</name>
<reference evidence="1 2" key="1">
    <citation type="submission" date="2017-02" db="EMBL/GenBank/DDBJ databases">
        <title>Complete genome sequences of Mycobacterium kansasii strains isolated from rhesus macaques.</title>
        <authorList>
            <person name="Panda A."/>
            <person name="Nagaraj S."/>
            <person name="Zhao X."/>
            <person name="Tettelin H."/>
            <person name="Detolla L.J."/>
        </authorList>
    </citation>
    <scope>NUCLEOTIDE SEQUENCE [LARGE SCALE GENOMIC DNA]</scope>
    <source>
        <strain evidence="1 2">11-3469</strain>
    </source>
</reference>
<accession>A0A1V3Y110</accession>
<protein>
    <submittedName>
        <fullName evidence="1">Uncharacterized protein</fullName>
    </submittedName>
</protein>
<evidence type="ECO:0000313" key="2">
    <source>
        <dbReference type="Proteomes" id="UP000188532"/>
    </source>
</evidence>
<comment type="caution">
    <text evidence="1">The sequence shown here is derived from an EMBL/GenBank/DDBJ whole genome shotgun (WGS) entry which is preliminary data.</text>
</comment>
<evidence type="ECO:0000313" key="1">
    <source>
        <dbReference type="EMBL" id="OOK84706.1"/>
    </source>
</evidence>
<sequence length="73" mass="7356">MGTSEESTAGGVDTLYGQFPALFASALGSACAVGTAAGPTARNTAATRHDAARKKYIAVQIRRWSGGSPDAAL</sequence>
<dbReference type="EMBL" id="MVBN01000001">
    <property type="protein sequence ID" value="OOK84706.1"/>
    <property type="molecule type" value="Genomic_DNA"/>
</dbReference>
<proteinExistence type="predicted"/>
<dbReference type="Proteomes" id="UP000188532">
    <property type="component" value="Unassembled WGS sequence"/>
</dbReference>